<reference evidence="2 3" key="1">
    <citation type="journal article" date="2015" name="BMC Genomics">
        <title>Insights from the genome of Ophiocordyceps polyrhachis-furcata to pathogenicity and host specificity in insect fungi.</title>
        <authorList>
            <person name="Wichadakul D."/>
            <person name="Kobmoo N."/>
            <person name="Ingsriswang S."/>
            <person name="Tangphatsornruang S."/>
            <person name="Chantasingh D."/>
            <person name="Luangsa-ard J.J."/>
            <person name="Eurwilaichitr L."/>
        </authorList>
    </citation>
    <scope>NUCLEOTIDE SEQUENCE [LARGE SCALE GENOMIC DNA]</scope>
    <source>
        <strain evidence="2 3">BCC 54312</strain>
    </source>
</reference>
<comment type="caution">
    <text evidence="2">The sequence shown here is derived from an EMBL/GenBank/DDBJ whole genome shotgun (WGS) entry which is preliminary data.</text>
</comment>
<feature type="compositionally biased region" description="Acidic residues" evidence="1">
    <location>
        <begin position="16"/>
        <end position="32"/>
    </location>
</feature>
<accession>A0A367L7S2</accession>
<dbReference type="EMBL" id="LKCN02000013">
    <property type="protein sequence ID" value="RCI10282.1"/>
    <property type="molecule type" value="Genomic_DNA"/>
</dbReference>
<keyword evidence="3" id="KW-1185">Reference proteome</keyword>
<proteinExistence type="predicted"/>
<protein>
    <submittedName>
        <fullName evidence="2">Uncharacterized protein</fullName>
    </submittedName>
</protein>
<name>A0A367L7S2_9HYPO</name>
<feature type="region of interest" description="Disordered" evidence="1">
    <location>
        <begin position="1"/>
        <end position="69"/>
    </location>
</feature>
<evidence type="ECO:0000313" key="2">
    <source>
        <dbReference type="EMBL" id="RCI10282.1"/>
    </source>
</evidence>
<dbReference type="AlphaFoldDB" id="A0A367L7S2"/>
<dbReference type="Proteomes" id="UP000253664">
    <property type="component" value="Unassembled WGS sequence"/>
</dbReference>
<evidence type="ECO:0000256" key="1">
    <source>
        <dbReference type="SAM" id="MobiDB-lite"/>
    </source>
</evidence>
<sequence>MSRERPLTTIKMPDFGDAESETGDCLLDDEDAPPGVPERMDEDETEIQSWPKDDGPFAGGGQRPPEDSISLGFGSVVERVFFGSAPISAGST</sequence>
<evidence type="ECO:0000313" key="3">
    <source>
        <dbReference type="Proteomes" id="UP000253664"/>
    </source>
</evidence>
<organism evidence="2 3">
    <name type="scientific">Ophiocordyceps polyrhachis-furcata BCC 54312</name>
    <dbReference type="NCBI Taxonomy" id="1330021"/>
    <lineage>
        <taxon>Eukaryota</taxon>
        <taxon>Fungi</taxon>
        <taxon>Dikarya</taxon>
        <taxon>Ascomycota</taxon>
        <taxon>Pezizomycotina</taxon>
        <taxon>Sordariomycetes</taxon>
        <taxon>Hypocreomycetidae</taxon>
        <taxon>Hypocreales</taxon>
        <taxon>Ophiocordycipitaceae</taxon>
        <taxon>Ophiocordyceps</taxon>
    </lineage>
</organism>
<gene>
    <name evidence="2" type="ORF">L249_8648</name>
</gene>